<sequence length="579" mass="65359">MAKKIRWRCVQRLLGCKGSIITSEASEDPTMTAKHNHAPDMEAIEIAKCRNAMMERAAKSHDKPNIIFAEAVRQLPDGAKAVIPTEATIKRSIRCNRRWPFVSFLMGLRWSFLRRPPSRDQSGIIGGCTTLQIRKLWKTWPSMASGQPQCLQLLTEASTWYMDGNFAMAVENFLQLYVIHVPLGETAVAAVYAFLQGNGPYRRVNTSQGNLRLQRCAPRFPSSVWNLHEATFTGSDWTNNQAEGWNHKFSRMVGHQHPSIWKAIDVLQSEQGSISTAILQTSVGLPPKKRVRRAYHTTEKQLQTQCSKYANRTITLESFLRGTGQVIRFHNIRMDIPDGEGPIIRTADHTSQSSHRLARLKVTRNGNNGRLQFNLNWNTTKLKSTIDLEFILPNVGKGRPPGAGQEETREIGFHAPDASEAKDDSLKTQAKKCGKGKKKRMDQPGVESRRKHQDKMESFGRNEPGRRETNAALTQENIEVVDGREEGLEEDLRRLKNFLEKHGKGKHILIDEVPITLGFGSIITPEALSHHWQWIKDVEARSICISFRPNDQSYTRDFSIDEVKPAGLNITVLKAFGGL</sequence>
<evidence type="ECO:0000313" key="2">
    <source>
        <dbReference type="EMBL" id="CAD7242028.1"/>
    </source>
</evidence>
<dbReference type="EMBL" id="CAJPEV010000206">
    <property type="protein sequence ID" value="CAG0882367.1"/>
    <property type="molecule type" value="Genomic_DNA"/>
</dbReference>
<dbReference type="AlphaFoldDB" id="A0A7R8X124"/>
<evidence type="ECO:0000313" key="3">
    <source>
        <dbReference type="Proteomes" id="UP000677054"/>
    </source>
</evidence>
<dbReference type="OrthoDB" id="6682418at2759"/>
<dbReference type="Proteomes" id="UP000677054">
    <property type="component" value="Unassembled WGS sequence"/>
</dbReference>
<feature type="region of interest" description="Disordered" evidence="1">
    <location>
        <begin position="415"/>
        <end position="470"/>
    </location>
</feature>
<feature type="compositionally biased region" description="Basic and acidic residues" evidence="1">
    <location>
        <begin position="454"/>
        <end position="469"/>
    </location>
</feature>
<reference evidence="2" key="1">
    <citation type="submission" date="2020-11" db="EMBL/GenBank/DDBJ databases">
        <authorList>
            <person name="Tran Van P."/>
        </authorList>
    </citation>
    <scope>NUCLEOTIDE SEQUENCE</scope>
</reference>
<dbReference type="EMBL" id="LR899723">
    <property type="protein sequence ID" value="CAD7242028.1"/>
    <property type="molecule type" value="Genomic_DNA"/>
</dbReference>
<accession>A0A7R8X124</accession>
<dbReference type="Gene3D" id="2.20.25.240">
    <property type="match status" value="1"/>
</dbReference>
<feature type="compositionally biased region" description="Basic and acidic residues" evidence="1">
    <location>
        <begin position="415"/>
        <end position="426"/>
    </location>
</feature>
<name>A0A7R8X124_9CRUS</name>
<evidence type="ECO:0000256" key="1">
    <source>
        <dbReference type="SAM" id="MobiDB-lite"/>
    </source>
</evidence>
<feature type="non-terminal residue" evidence="2">
    <location>
        <position position="1"/>
    </location>
</feature>
<proteinExistence type="predicted"/>
<feature type="compositionally biased region" description="Basic residues" evidence="1">
    <location>
        <begin position="429"/>
        <end position="440"/>
    </location>
</feature>
<organism evidence="2">
    <name type="scientific">Darwinula stevensoni</name>
    <dbReference type="NCBI Taxonomy" id="69355"/>
    <lineage>
        <taxon>Eukaryota</taxon>
        <taxon>Metazoa</taxon>
        <taxon>Ecdysozoa</taxon>
        <taxon>Arthropoda</taxon>
        <taxon>Crustacea</taxon>
        <taxon>Oligostraca</taxon>
        <taxon>Ostracoda</taxon>
        <taxon>Podocopa</taxon>
        <taxon>Podocopida</taxon>
        <taxon>Darwinulocopina</taxon>
        <taxon>Darwinuloidea</taxon>
        <taxon>Darwinulidae</taxon>
        <taxon>Darwinula</taxon>
    </lineage>
</organism>
<gene>
    <name evidence="2" type="ORF">DSTB1V02_LOCUS2003</name>
</gene>
<keyword evidence="3" id="KW-1185">Reference proteome</keyword>
<protein>
    <submittedName>
        <fullName evidence="2">Uncharacterized protein</fullName>
    </submittedName>
</protein>